<keyword evidence="6" id="KW-0408">Iron</keyword>
<keyword evidence="3" id="KW-0349">Heme</keyword>
<keyword evidence="2" id="KW-0575">Peroxidase</keyword>
<comment type="similarity">
    <text evidence="7">Belongs to the chloroperoxidase family.</text>
</comment>
<proteinExistence type="evidence at transcript level"/>
<evidence type="ECO:0000313" key="9">
    <source>
        <dbReference type="EMBL" id="ADJ38123.1"/>
    </source>
</evidence>
<protein>
    <submittedName>
        <fullName evidence="9">Aromatic peroxygenase</fullName>
    </submittedName>
</protein>
<dbReference type="PANTHER" id="PTHR33577">
    <property type="entry name" value="STERIGMATOCYSTIN BIOSYNTHESIS PEROXIDASE STCC-RELATED"/>
    <property type="match status" value="1"/>
</dbReference>
<accession>D9CHT7</accession>
<dbReference type="EMBL" id="GU734342">
    <property type="protein sequence ID" value="ADJ38123.1"/>
    <property type="molecule type" value="mRNA"/>
</dbReference>
<sequence>NAMANHGIINRSGRGITMDALRPAIMKTLNTSYTLTLNTTKGVEKLFGKSIIDLSDLSRHNGIEHDA</sequence>
<evidence type="ECO:0000256" key="4">
    <source>
        <dbReference type="ARBA" id="ARBA00022723"/>
    </source>
</evidence>
<dbReference type="SUPFAM" id="SSF47571">
    <property type="entry name" value="Cloroperoxidase"/>
    <property type="match status" value="1"/>
</dbReference>
<keyword evidence="4" id="KW-0479">Metal-binding</keyword>
<feature type="domain" description="Heme haloperoxidase family profile" evidence="8">
    <location>
        <begin position="1"/>
        <end position="67"/>
    </location>
</feature>
<dbReference type="PROSITE" id="PS51405">
    <property type="entry name" value="HEME_HALOPEROXIDASE"/>
    <property type="match status" value="1"/>
</dbReference>
<comment type="cofactor">
    <cofactor evidence="1">
        <name>heme b</name>
        <dbReference type="ChEBI" id="CHEBI:60344"/>
    </cofactor>
</comment>
<feature type="non-terminal residue" evidence="9">
    <location>
        <position position="67"/>
    </location>
</feature>
<evidence type="ECO:0000256" key="2">
    <source>
        <dbReference type="ARBA" id="ARBA00022559"/>
    </source>
</evidence>
<evidence type="ECO:0000256" key="7">
    <source>
        <dbReference type="ARBA" id="ARBA00025795"/>
    </source>
</evidence>
<dbReference type="Gene3D" id="1.10.489.10">
    <property type="entry name" value="Chloroperoxidase-like"/>
    <property type="match status" value="1"/>
</dbReference>
<dbReference type="Pfam" id="PF01328">
    <property type="entry name" value="Peroxidase_2"/>
    <property type="match status" value="1"/>
</dbReference>
<feature type="non-terminal residue" evidence="9">
    <location>
        <position position="1"/>
    </location>
</feature>
<name>D9CHT7_9FUNG</name>
<organism evidence="9">
    <name type="scientific">uncultured fungus</name>
    <dbReference type="NCBI Taxonomy" id="175245"/>
    <lineage>
        <taxon>Eukaryota</taxon>
        <taxon>Fungi</taxon>
        <taxon>environmental samples</taxon>
    </lineage>
</organism>
<evidence type="ECO:0000256" key="6">
    <source>
        <dbReference type="ARBA" id="ARBA00023004"/>
    </source>
</evidence>
<dbReference type="GO" id="GO:0004601">
    <property type="term" value="F:peroxidase activity"/>
    <property type="evidence" value="ECO:0007669"/>
    <property type="project" value="UniProtKB-KW"/>
</dbReference>
<evidence type="ECO:0000256" key="3">
    <source>
        <dbReference type="ARBA" id="ARBA00022617"/>
    </source>
</evidence>
<dbReference type="GO" id="GO:0046872">
    <property type="term" value="F:metal ion binding"/>
    <property type="evidence" value="ECO:0007669"/>
    <property type="project" value="UniProtKB-KW"/>
</dbReference>
<keyword evidence="5" id="KW-0560">Oxidoreductase</keyword>
<dbReference type="InterPro" id="IPR000028">
    <property type="entry name" value="Chloroperoxidase"/>
</dbReference>
<evidence type="ECO:0000256" key="1">
    <source>
        <dbReference type="ARBA" id="ARBA00001970"/>
    </source>
</evidence>
<reference evidence="9" key="1">
    <citation type="journal article" date="2010" name="PLoS ONE">
        <title>Fungi unearthed: transcripts encoding lignocellulolytic and chitinolytic enzymes in forest soil.</title>
        <authorList>
            <person name="Kellner H."/>
            <person name="Vandenbol M."/>
        </authorList>
    </citation>
    <scope>NUCLEOTIDE SEQUENCE</scope>
</reference>
<evidence type="ECO:0000256" key="5">
    <source>
        <dbReference type="ARBA" id="ARBA00023002"/>
    </source>
</evidence>
<dbReference type="PANTHER" id="PTHR33577:SF9">
    <property type="entry name" value="PEROXIDASE STCC"/>
    <property type="match status" value="1"/>
</dbReference>
<dbReference type="InterPro" id="IPR036851">
    <property type="entry name" value="Chloroperoxidase-like_sf"/>
</dbReference>
<dbReference type="AlphaFoldDB" id="D9CHT7"/>
<evidence type="ECO:0000259" key="8">
    <source>
        <dbReference type="PROSITE" id="PS51405"/>
    </source>
</evidence>